<dbReference type="FunFam" id="3.40.50.2300:FF:000188">
    <property type="entry name" value="Glutamate receptor"/>
    <property type="match status" value="1"/>
</dbReference>
<dbReference type="SUPFAM" id="SSF53822">
    <property type="entry name" value="Periplasmic binding protein-like I"/>
    <property type="match status" value="1"/>
</dbReference>
<proteinExistence type="predicted"/>
<evidence type="ECO:0000256" key="2">
    <source>
        <dbReference type="ARBA" id="ARBA00022692"/>
    </source>
</evidence>
<keyword evidence="7" id="KW-1185">Reference proteome</keyword>
<accession>A0AAN9FAB6</accession>
<dbReference type="Pfam" id="PF01094">
    <property type="entry name" value="ANF_receptor"/>
    <property type="match status" value="1"/>
</dbReference>
<dbReference type="PANTHER" id="PTHR34836">
    <property type="entry name" value="OS06G0188250 PROTEIN"/>
    <property type="match status" value="1"/>
</dbReference>
<dbReference type="AlphaFoldDB" id="A0AAN9FAB6"/>
<dbReference type="CDD" id="cd19990">
    <property type="entry name" value="PBP1_GABAb_receptor_plant"/>
    <property type="match status" value="1"/>
</dbReference>
<keyword evidence="3" id="KW-1133">Transmembrane helix</keyword>
<dbReference type="InterPro" id="IPR001828">
    <property type="entry name" value="ANF_lig-bd_rcpt"/>
</dbReference>
<name>A0AAN9FAB6_CLITE</name>
<evidence type="ECO:0000313" key="6">
    <source>
        <dbReference type="EMBL" id="KAK7272564.1"/>
    </source>
</evidence>
<evidence type="ECO:0000259" key="5">
    <source>
        <dbReference type="Pfam" id="PF01094"/>
    </source>
</evidence>
<dbReference type="EMBL" id="JAYKXN010000007">
    <property type="protein sequence ID" value="KAK7272564.1"/>
    <property type="molecule type" value="Genomic_DNA"/>
</dbReference>
<evidence type="ECO:0000256" key="1">
    <source>
        <dbReference type="ARBA" id="ARBA00004370"/>
    </source>
</evidence>
<comment type="caution">
    <text evidence="6">The sequence shown here is derived from an EMBL/GenBank/DDBJ whole genome shotgun (WGS) entry which is preliminary data.</text>
</comment>
<sequence length="506" mass="56952">MFCGCWCIMLNSDGVVDGMIENKFRFTQWKEKSREGPLPLWAFLCSSPLLCAFNWAKTIVQKESGPRPFRNVESHPEGGFNLNSTGIIEAIADKITRNGKEEIVAIKIALEDFYQYSNQRFVLQIRNSQGDPLKATLAARELINKRHVQAIIGPQSWEETTSVAEMKAVAAIVQSWKWHSVNIIYEERDASSTQVLSYLYSAFSEACVHVSQISSIPPFVSSSLSQELEKLREGQCRVFVVVISSLPLAIILFEIANKMNMMEKNSVWIIADPFTSLVHSLNASALSSMQGILGVKGNFPVIGHQYEDFCLKFRQKFSSENPQEFNNEPGIFAAHAYDAAWTLALAMSKTNNKRGQVLLDKILLYNFTGLSGKIQFNGQKLPPSHTFQIINVIGNGYKEIGFWSDGLGFSNHIGQNATHFSSMKELGQVLWPGRPWDTPRGWTLPTIDKPLRVGVPALSTLKQFIDITHDQSGNTIFQGFTIDLFRETVKFLPYHLPYKLYAFNDT</sequence>
<dbReference type="Gene3D" id="3.40.50.2300">
    <property type="match status" value="3"/>
</dbReference>
<evidence type="ECO:0000313" key="7">
    <source>
        <dbReference type="Proteomes" id="UP001359559"/>
    </source>
</evidence>
<dbReference type="PANTHER" id="PTHR34836:SF9">
    <property type="entry name" value="RECEPTOR LIGAND BINDING REGION DOMAIN-CONTAINING PROTEIN"/>
    <property type="match status" value="1"/>
</dbReference>
<dbReference type="InterPro" id="IPR015683">
    <property type="entry name" value="Ionotropic_Glu_rcpt"/>
</dbReference>
<evidence type="ECO:0000256" key="3">
    <source>
        <dbReference type="ARBA" id="ARBA00022989"/>
    </source>
</evidence>
<gene>
    <name evidence="6" type="ORF">RJT34_29241</name>
</gene>
<reference evidence="6 7" key="1">
    <citation type="submission" date="2024-01" db="EMBL/GenBank/DDBJ databases">
        <title>The genomes of 5 underutilized Papilionoideae crops provide insights into root nodulation and disease resistance.</title>
        <authorList>
            <person name="Yuan L."/>
        </authorList>
    </citation>
    <scope>NUCLEOTIDE SEQUENCE [LARGE SCALE GENOMIC DNA]</scope>
    <source>
        <strain evidence="6">LY-2023</strain>
        <tissue evidence="6">Leaf</tissue>
    </source>
</reference>
<feature type="domain" description="Receptor ligand binding region" evidence="5">
    <location>
        <begin position="165"/>
        <end position="394"/>
    </location>
</feature>
<keyword evidence="4" id="KW-0472">Membrane</keyword>
<organism evidence="6 7">
    <name type="scientific">Clitoria ternatea</name>
    <name type="common">Butterfly pea</name>
    <dbReference type="NCBI Taxonomy" id="43366"/>
    <lineage>
        <taxon>Eukaryota</taxon>
        <taxon>Viridiplantae</taxon>
        <taxon>Streptophyta</taxon>
        <taxon>Embryophyta</taxon>
        <taxon>Tracheophyta</taxon>
        <taxon>Spermatophyta</taxon>
        <taxon>Magnoliopsida</taxon>
        <taxon>eudicotyledons</taxon>
        <taxon>Gunneridae</taxon>
        <taxon>Pentapetalae</taxon>
        <taxon>rosids</taxon>
        <taxon>fabids</taxon>
        <taxon>Fabales</taxon>
        <taxon>Fabaceae</taxon>
        <taxon>Papilionoideae</taxon>
        <taxon>50 kb inversion clade</taxon>
        <taxon>NPAAA clade</taxon>
        <taxon>indigoferoid/millettioid clade</taxon>
        <taxon>Phaseoleae</taxon>
        <taxon>Clitoria</taxon>
    </lineage>
</organism>
<evidence type="ECO:0000256" key="4">
    <source>
        <dbReference type="ARBA" id="ARBA00023136"/>
    </source>
</evidence>
<protein>
    <recommendedName>
        <fullName evidence="5">Receptor ligand binding region domain-containing protein</fullName>
    </recommendedName>
</protein>
<dbReference type="Proteomes" id="UP001359559">
    <property type="component" value="Unassembled WGS sequence"/>
</dbReference>
<comment type="subcellular location">
    <subcellularLocation>
        <location evidence="1">Membrane</location>
    </subcellularLocation>
</comment>
<dbReference type="GO" id="GO:0016020">
    <property type="term" value="C:membrane"/>
    <property type="evidence" value="ECO:0007669"/>
    <property type="project" value="UniProtKB-SubCell"/>
</dbReference>
<dbReference type="InterPro" id="IPR044440">
    <property type="entry name" value="GABAb_receptor_plant_PBP1"/>
</dbReference>
<keyword evidence="2" id="KW-0812">Transmembrane</keyword>
<dbReference type="InterPro" id="IPR028082">
    <property type="entry name" value="Peripla_BP_I"/>
</dbReference>